<feature type="non-terminal residue" evidence="1">
    <location>
        <position position="1"/>
    </location>
</feature>
<dbReference type="Gene3D" id="3.20.20.370">
    <property type="entry name" value="Glycoside hydrolase/deacetylase"/>
    <property type="match status" value="1"/>
</dbReference>
<gene>
    <name evidence="1" type="ORF">METZ01_LOCUS185808</name>
</gene>
<protein>
    <recommendedName>
        <fullName evidence="2">LamB/YcsF family protein</fullName>
    </recommendedName>
</protein>
<accession>A0A382D4I0</accession>
<dbReference type="PANTHER" id="PTHR30292:SF0">
    <property type="entry name" value="5-OXOPROLINASE SUBUNIT A"/>
    <property type="match status" value="1"/>
</dbReference>
<organism evidence="1">
    <name type="scientific">marine metagenome</name>
    <dbReference type="NCBI Taxonomy" id="408172"/>
    <lineage>
        <taxon>unclassified sequences</taxon>
        <taxon>metagenomes</taxon>
        <taxon>ecological metagenomes</taxon>
    </lineage>
</organism>
<dbReference type="AlphaFoldDB" id="A0A382D4I0"/>
<sequence length="78" mass="8626">SHPKALIKNPNEAIENISLMIEKKAIKTISGKFLKTDIDSVCIHGDGNKAVQISNIIKKGLIRKGIEFLPLNKLSKFN</sequence>
<dbReference type="GO" id="GO:0005975">
    <property type="term" value="P:carbohydrate metabolic process"/>
    <property type="evidence" value="ECO:0007669"/>
    <property type="project" value="InterPro"/>
</dbReference>
<dbReference type="SUPFAM" id="SSF88713">
    <property type="entry name" value="Glycoside hydrolase/deacetylase"/>
    <property type="match status" value="1"/>
</dbReference>
<proteinExistence type="predicted"/>
<reference evidence="1" key="1">
    <citation type="submission" date="2018-05" db="EMBL/GenBank/DDBJ databases">
        <authorList>
            <person name="Lanie J.A."/>
            <person name="Ng W.-L."/>
            <person name="Kazmierczak K.M."/>
            <person name="Andrzejewski T.M."/>
            <person name="Davidsen T.M."/>
            <person name="Wayne K.J."/>
            <person name="Tettelin H."/>
            <person name="Glass J.I."/>
            <person name="Rusch D."/>
            <person name="Podicherti R."/>
            <person name="Tsui H.-C.T."/>
            <person name="Winkler M.E."/>
        </authorList>
    </citation>
    <scope>NUCLEOTIDE SEQUENCE</scope>
</reference>
<dbReference type="Pfam" id="PF03746">
    <property type="entry name" value="LamB_YcsF"/>
    <property type="match status" value="1"/>
</dbReference>
<dbReference type="PANTHER" id="PTHR30292">
    <property type="entry name" value="UNCHARACTERIZED PROTEIN YBGL-RELATED"/>
    <property type="match status" value="1"/>
</dbReference>
<dbReference type="InterPro" id="IPR005501">
    <property type="entry name" value="LamB/YcsF/PxpA-like"/>
</dbReference>
<evidence type="ECO:0000313" key="1">
    <source>
        <dbReference type="EMBL" id="SVB32954.1"/>
    </source>
</evidence>
<dbReference type="InterPro" id="IPR011330">
    <property type="entry name" value="Glyco_hydro/deAcase_b/a-brl"/>
</dbReference>
<evidence type="ECO:0008006" key="2">
    <source>
        <dbReference type="Google" id="ProtNLM"/>
    </source>
</evidence>
<dbReference type="EMBL" id="UINC01037449">
    <property type="protein sequence ID" value="SVB32954.1"/>
    <property type="molecule type" value="Genomic_DNA"/>
</dbReference>
<name>A0A382D4I0_9ZZZZ</name>